<name>I9X2I9_RHILT</name>
<accession>I9X2I9</accession>
<dbReference type="RefSeq" id="WP_003586844.1">
    <property type="nucleotide sequence ID" value="NZ_JH719381.1"/>
</dbReference>
<feature type="region of interest" description="Disordered" evidence="2">
    <location>
        <begin position="138"/>
        <end position="158"/>
    </location>
</feature>
<dbReference type="EMBL" id="JH719381">
    <property type="protein sequence ID" value="EJB02926.1"/>
    <property type="molecule type" value="Genomic_DNA"/>
</dbReference>
<dbReference type="HOGENOM" id="CLU_1667981_0_0_5"/>
<evidence type="ECO:0000313" key="3">
    <source>
        <dbReference type="EMBL" id="EJB02926.1"/>
    </source>
</evidence>
<organism evidence="3 4">
    <name type="scientific">Rhizobium leguminosarum bv. trifolii WSM597</name>
    <dbReference type="NCBI Taxonomy" id="754764"/>
    <lineage>
        <taxon>Bacteria</taxon>
        <taxon>Pseudomonadati</taxon>
        <taxon>Pseudomonadota</taxon>
        <taxon>Alphaproteobacteria</taxon>
        <taxon>Hyphomicrobiales</taxon>
        <taxon>Rhizobiaceae</taxon>
        <taxon>Rhizobium/Agrobacterium group</taxon>
        <taxon>Rhizobium</taxon>
    </lineage>
</organism>
<dbReference type="OrthoDB" id="8117472at2"/>
<gene>
    <name evidence="3" type="ORF">Rleg9DRAFT_1741</name>
</gene>
<proteinExistence type="predicted"/>
<dbReference type="Proteomes" id="UP000005092">
    <property type="component" value="Unassembled WGS sequence"/>
</dbReference>
<sequence>MARVLEGRNRANPSEMASFIDKFEELEKEILREKMSYMERCRRIRKEQADLADDAKSQGLPKNVLKAVVKARDLERKAESIMEALEDDAQQVFKDIREALGDFADLPLGAAAVEREDTSDDDRTAAIVDAVKTDMTEDEQSAWEAAAPAAEKAAAKVH</sequence>
<protein>
    <submittedName>
        <fullName evidence="3">Uncharacterized protein</fullName>
    </submittedName>
</protein>
<evidence type="ECO:0000313" key="4">
    <source>
        <dbReference type="Proteomes" id="UP000005092"/>
    </source>
</evidence>
<dbReference type="AlphaFoldDB" id="I9X2I9"/>
<feature type="compositionally biased region" description="Low complexity" evidence="2">
    <location>
        <begin position="142"/>
        <end position="152"/>
    </location>
</feature>
<feature type="coiled-coil region" evidence="1">
    <location>
        <begin position="71"/>
        <end position="102"/>
    </location>
</feature>
<evidence type="ECO:0000256" key="1">
    <source>
        <dbReference type="SAM" id="Coils"/>
    </source>
</evidence>
<reference evidence="3 4" key="1">
    <citation type="submission" date="2012-02" db="EMBL/GenBank/DDBJ databases">
        <title>Improved High-Quality Draft Sequence of Rhizobium leguminosarum bv. trifolii WSM597.</title>
        <authorList>
            <consortium name="US DOE Joint Genome Institute"/>
            <person name="Lucas S."/>
            <person name="Han J."/>
            <person name="Lapidus A."/>
            <person name="Cheng J.-F."/>
            <person name="Goodwin L."/>
            <person name="Pitluck S."/>
            <person name="Peters L."/>
            <person name="Ovchinnikova G."/>
            <person name="Held B."/>
            <person name="Detter J.C."/>
            <person name="Han C."/>
            <person name="Tapia R."/>
            <person name="Land M."/>
            <person name="Hauser L."/>
            <person name="Kyrpides N."/>
            <person name="Ivanova N."/>
            <person name="Pagani I."/>
            <person name="Brau L."/>
            <person name="Yates R."/>
            <person name="O'Hara G."/>
            <person name="Rui T."/>
            <person name="Howieson J."/>
            <person name="Reeve W."/>
            <person name="Woyke T."/>
        </authorList>
    </citation>
    <scope>NUCLEOTIDE SEQUENCE [LARGE SCALE GENOMIC DNA]</scope>
    <source>
        <strain evidence="3 4">WSM597</strain>
    </source>
</reference>
<evidence type="ECO:0000256" key="2">
    <source>
        <dbReference type="SAM" id="MobiDB-lite"/>
    </source>
</evidence>
<keyword evidence="1" id="KW-0175">Coiled coil</keyword>